<gene>
    <name evidence="1" type="primary">Necator_chrIV.g15020</name>
    <name evidence="1" type="ORF">RB195_001725</name>
</gene>
<accession>A0ABR1DH76</accession>
<reference evidence="1 2" key="1">
    <citation type="submission" date="2023-08" db="EMBL/GenBank/DDBJ databases">
        <title>A Necator americanus chromosomal reference genome.</title>
        <authorList>
            <person name="Ilik V."/>
            <person name="Petrzelkova K.J."/>
            <person name="Pardy F."/>
            <person name="Fuh T."/>
            <person name="Niatou-Singa F.S."/>
            <person name="Gouil Q."/>
            <person name="Baker L."/>
            <person name="Ritchie M.E."/>
            <person name="Jex A.R."/>
            <person name="Gazzola D."/>
            <person name="Li H."/>
            <person name="Toshio Fujiwara R."/>
            <person name="Zhan B."/>
            <person name="Aroian R.V."/>
            <person name="Pafco B."/>
            <person name="Schwarz E.M."/>
        </authorList>
    </citation>
    <scope>NUCLEOTIDE SEQUENCE [LARGE SCALE GENOMIC DNA]</scope>
    <source>
        <strain evidence="1 2">Aroian</strain>
        <tissue evidence="1">Whole animal</tissue>
    </source>
</reference>
<dbReference type="Proteomes" id="UP001303046">
    <property type="component" value="Unassembled WGS sequence"/>
</dbReference>
<name>A0ABR1DH76_NECAM</name>
<evidence type="ECO:0000313" key="1">
    <source>
        <dbReference type="EMBL" id="KAK6749295.1"/>
    </source>
</evidence>
<organism evidence="1 2">
    <name type="scientific">Necator americanus</name>
    <name type="common">Human hookworm</name>
    <dbReference type="NCBI Taxonomy" id="51031"/>
    <lineage>
        <taxon>Eukaryota</taxon>
        <taxon>Metazoa</taxon>
        <taxon>Ecdysozoa</taxon>
        <taxon>Nematoda</taxon>
        <taxon>Chromadorea</taxon>
        <taxon>Rhabditida</taxon>
        <taxon>Rhabditina</taxon>
        <taxon>Rhabditomorpha</taxon>
        <taxon>Strongyloidea</taxon>
        <taxon>Ancylostomatidae</taxon>
        <taxon>Bunostominae</taxon>
        <taxon>Necator</taxon>
    </lineage>
</organism>
<dbReference type="EMBL" id="JAVFWL010000004">
    <property type="protein sequence ID" value="KAK6749295.1"/>
    <property type="molecule type" value="Genomic_DNA"/>
</dbReference>
<proteinExistence type="predicted"/>
<keyword evidence="2" id="KW-1185">Reference proteome</keyword>
<sequence length="125" mass="14321">MNQRTTAAVRTPTECTTPFEVVTGVRQWAVAGPLLFKLAIDHTMRRTVDQYPSRYHSNTIRTPFSISSGLTMLLYSQKAVRNFNMLSTLYRSWLQPLDYVYALINASICGSPRDLERESGWTDNR</sequence>
<protein>
    <submittedName>
        <fullName evidence="1">Uncharacterized protein</fullName>
    </submittedName>
</protein>
<comment type="caution">
    <text evidence="1">The sequence shown here is derived from an EMBL/GenBank/DDBJ whole genome shotgun (WGS) entry which is preliminary data.</text>
</comment>
<evidence type="ECO:0000313" key="2">
    <source>
        <dbReference type="Proteomes" id="UP001303046"/>
    </source>
</evidence>